<dbReference type="Proteomes" id="UP001596915">
    <property type="component" value="Unassembled WGS sequence"/>
</dbReference>
<evidence type="ECO:0000313" key="4">
    <source>
        <dbReference type="Proteomes" id="UP001596915"/>
    </source>
</evidence>
<dbReference type="EMBL" id="JBHTGL010000008">
    <property type="protein sequence ID" value="MFD0623323.1"/>
    <property type="molecule type" value="Genomic_DNA"/>
</dbReference>
<keyword evidence="4" id="KW-1185">Reference proteome</keyword>
<reference evidence="4" key="1">
    <citation type="journal article" date="2019" name="Int. J. Syst. Evol. Microbiol.">
        <title>The Global Catalogue of Microorganisms (GCM) 10K type strain sequencing project: providing services to taxonomists for standard genome sequencing and annotation.</title>
        <authorList>
            <consortium name="The Broad Institute Genomics Platform"/>
            <consortium name="The Broad Institute Genome Sequencing Center for Infectious Disease"/>
            <person name="Wu L."/>
            <person name="Ma J."/>
        </authorList>
    </citation>
    <scope>NUCLEOTIDE SEQUENCE [LARGE SCALE GENOMIC DNA]</scope>
    <source>
        <strain evidence="4">JCM 12607</strain>
    </source>
</reference>
<sequence length="120" mass="13031">MWINARHLSRYRPVLRDRVGCQETRWRGRLEQLIRDGVGSGHFRTADPCASAVQILVVVDGLAAHANTETGIGPRSVNRLAAAMAERELGLADGTLSADPTQPTHRPHPAPRTAALLATH</sequence>
<proteinExistence type="predicted"/>
<dbReference type="InterPro" id="IPR039538">
    <property type="entry name" value="BetI_C"/>
</dbReference>
<protein>
    <submittedName>
        <fullName evidence="3">TetR family transcriptional regulator C-terminal domain-containing protein</fullName>
    </submittedName>
</protein>
<dbReference type="InterPro" id="IPR036271">
    <property type="entry name" value="Tet_transcr_reg_TetR-rel_C_sf"/>
</dbReference>
<feature type="domain" description="BetI-type transcriptional repressor C-terminal" evidence="2">
    <location>
        <begin position="2"/>
        <end position="89"/>
    </location>
</feature>
<dbReference type="SUPFAM" id="SSF48498">
    <property type="entry name" value="Tetracyclin repressor-like, C-terminal domain"/>
    <property type="match status" value="1"/>
</dbReference>
<evidence type="ECO:0000313" key="3">
    <source>
        <dbReference type="EMBL" id="MFD0623323.1"/>
    </source>
</evidence>
<name>A0ABW2WQZ5_9ACTN</name>
<evidence type="ECO:0000256" key="1">
    <source>
        <dbReference type="SAM" id="MobiDB-lite"/>
    </source>
</evidence>
<dbReference type="Gene3D" id="1.10.357.10">
    <property type="entry name" value="Tetracycline Repressor, domain 2"/>
    <property type="match status" value="1"/>
</dbReference>
<organism evidence="3 4">
    <name type="scientific">Streptomyces sanglieri</name>
    <dbReference type="NCBI Taxonomy" id="193460"/>
    <lineage>
        <taxon>Bacteria</taxon>
        <taxon>Bacillati</taxon>
        <taxon>Actinomycetota</taxon>
        <taxon>Actinomycetes</taxon>
        <taxon>Kitasatosporales</taxon>
        <taxon>Streptomycetaceae</taxon>
        <taxon>Streptomyces</taxon>
    </lineage>
</organism>
<accession>A0ABW2WQZ5</accession>
<comment type="caution">
    <text evidence="3">The sequence shown here is derived from an EMBL/GenBank/DDBJ whole genome shotgun (WGS) entry which is preliminary data.</text>
</comment>
<gene>
    <name evidence="3" type="ORF">ACFQ2K_11435</name>
</gene>
<evidence type="ECO:0000259" key="2">
    <source>
        <dbReference type="Pfam" id="PF13977"/>
    </source>
</evidence>
<feature type="region of interest" description="Disordered" evidence="1">
    <location>
        <begin position="94"/>
        <end position="120"/>
    </location>
</feature>
<dbReference type="Pfam" id="PF13977">
    <property type="entry name" value="TetR_C_6"/>
    <property type="match status" value="1"/>
</dbReference>